<dbReference type="Gene3D" id="3.40.50.300">
    <property type="entry name" value="P-loop containing nucleotide triphosphate hydrolases"/>
    <property type="match status" value="2"/>
</dbReference>
<name>A0ABP7QNW8_9SPHI</name>
<dbReference type="InterPro" id="IPR044876">
    <property type="entry name" value="HRDC_dom_sf"/>
</dbReference>
<comment type="caution">
    <text evidence="2">The sequence shown here is derived from an EMBL/GenBank/DDBJ whole genome shotgun (WGS) entry which is preliminary data.</text>
</comment>
<organism evidence="2 3">
    <name type="scientific">Mucilaginibacter dorajii</name>
    <dbReference type="NCBI Taxonomy" id="692994"/>
    <lineage>
        <taxon>Bacteria</taxon>
        <taxon>Pseudomonadati</taxon>
        <taxon>Bacteroidota</taxon>
        <taxon>Sphingobacteriia</taxon>
        <taxon>Sphingobacteriales</taxon>
        <taxon>Sphingobacteriaceae</taxon>
        <taxon>Mucilaginibacter</taxon>
    </lineage>
</organism>
<reference evidence="3" key="1">
    <citation type="journal article" date="2019" name="Int. J. Syst. Evol. Microbiol.">
        <title>The Global Catalogue of Microorganisms (GCM) 10K type strain sequencing project: providing services to taxonomists for standard genome sequencing and annotation.</title>
        <authorList>
            <consortium name="The Broad Institute Genomics Platform"/>
            <consortium name="The Broad Institute Genome Sequencing Center for Infectious Disease"/>
            <person name="Wu L."/>
            <person name="Ma J."/>
        </authorList>
    </citation>
    <scope>NUCLEOTIDE SEQUENCE [LARGE SCALE GENOMIC DNA]</scope>
    <source>
        <strain evidence="3">JCM 16601</strain>
    </source>
</reference>
<dbReference type="PANTHER" id="PTHR47642">
    <property type="entry name" value="ATP-DEPENDENT DNA HELICASE"/>
    <property type="match status" value="1"/>
</dbReference>
<dbReference type="InterPro" id="IPR010997">
    <property type="entry name" value="HRDC-like_sf"/>
</dbReference>
<proteinExistence type="predicted"/>
<dbReference type="InterPro" id="IPR002121">
    <property type="entry name" value="HRDC_dom"/>
</dbReference>
<dbReference type="PROSITE" id="PS50967">
    <property type="entry name" value="HRDC"/>
    <property type="match status" value="1"/>
</dbReference>
<dbReference type="Gene3D" id="1.10.150.80">
    <property type="entry name" value="HRDC domain"/>
    <property type="match status" value="1"/>
</dbReference>
<dbReference type="Proteomes" id="UP001500742">
    <property type="component" value="Unassembled WGS sequence"/>
</dbReference>
<dbReference type="SUPFAM" id="SSF47819">
    <property type="entry name" value="HRDC-like"/>
    <property type="match status" value="1"/>
</dbReference>
<dbReference type="InterPro" id="IPR010285">
    <property type="entry name" value="DNA_helicase_pif1-like_DEAD"/>
</dbReference>
<evidence type="ECO:0000313" key="2">
    <source>
        <dbReference type="EMBL" id="GAA3985352.1"/>
    </source>
</evidence>
<evidence type="ECO:0000259" key="1">
    <source>
        <dbReference type="PROSITE" id="PS50967"/>
    </source>
</evidence>
<dbReference type="PANTHER" id="PTHR47642:SF5">
    <property type="entry name" value="ATP-DEPENDENT DNA HELICASE"/>
    <property type="match status" value="1"/>
</dbReference>
<dbReference type="SUPFAM" id="SSF52540">
    <property type="entry name" value="P-loop containing nucleoside triphosphate hydrolases"/>
    <property type="match status" value="2"/>
</dbReference>
<keyword evidence="3" id="KW-1185">Reference proteome</keyword>
<dbReference type="InterPro" id="IPR027417">
    <property type="entry name" value="P-loop_NTPase"/>
</dbReference>
<dbReference type="InterPro" id="IPR051055">
    <property type="entry name" value="PIF1_helicase"/>
</dbReference>
<dbReference type="CDD" id="cd18809">
    <property type="entry name" value="SF1_C_RecD"/>
    <property type="match status" value="1"/>
</dbReference>
<dbReference type="EMBL" id="BAAAZC010000029">
    <property type="protein sequence ID" value="GAA3985352.1"/>
    <property type="molecule type" value="Genomic_DNA"/>
</dbReference>
<gene>
    <name evidence="2" type="ORF">GCM10022210_41810</name>
</gene>
<protein>
    <submittedName>
        <fullName evidence="2">Helix-turn-helix domain-containing protein</fullName>
    </submittedName>
</protein>
<dbReference type="Pfam" id="PF05970">
    <property type="entry name" value="PIF1"/>
    <property type="match status" value="1"/>
</dbReference>
<feature type="domain" description="HRDC" evidence="1">
    <location>
        <begin position="621"/>
        <end position="701"/>
    </location>
</feature>
<dbReference type="Pfam" id="PF00570">
    <property type="entry name" value="HRDC"/>
    <property type="match status" value="1"/>
</dbReference>
<sequence>MVLEPLQELIIKFIENTNRPIFLTGKAGTGKTTFLRYIRANITKNLAVVAPTAVAAINAGGVTIHSFFQVPFGPQVPATSAQELNDLAPRQISQEKDKVLKYLDLLIIDEISMVRADALDYIDSVLRQAKGSNRPFGGVQLLMIGDLFQLPPVFEKDWPVLKNFYTGPYFFDSLAFKKFPVLVFELTQVYRQKDPVFVEILNNIRNGYANNDLLGRLNERFDANLNANWLKDYVTLSTHNKLVNDINQQRLEELNGEAFTFKAVITGEFPKEGYPAEEALVLKVGAQVMFIKNDSSGKKQYYNGRTGRVTAIGQGSIRLSFLDDGTEFEVVPEIWQNVKYALSETDQKVNETNNGSFSQYPLRLAWAITIHKSQGLTFEKAIIDVDAAFAFGQAYVALSRCRTLEGMILKSPVRQENIRTDPEIIRFMQTAVAQSPDEQLLQATIHNIEQEELSDIFDFSMLAGGWKQLKVILLATEPKDSPLSSHVQQTELLLLQEIKAIGDRFIRKELSALPSDEGIWKNTVFTGRLKNAAAYFVAKLNVFSTAINGFYTAKNANDFSAEFYDSLNYLLVNLKAKTAAFIRMPIASATADVLSSVKEAGIGYKPIYKNWNAKELPKEKEIINPELYKQLLHWRKETSAQRKILEHTLVSENMLRDITAKLPRTLNQLSQVKSFGDAKATDFGDQILKLIRTYLGEGDLFS</sequence>
<evidence type="ECO:0000313" key="3">
    <source>
        <dbReference type="Proteomes" id="UP001500742"/>
    </source>
</evidence>
<accession>A0ABP7QNW8</accession>
<dbReference type="RefSeq" id="WP_259089199.1">
    <property type="nucleotide sequence ID" value="NZ_BAAAZC010000029.1"/>
</dbReference>